<dbReference type="AlphaFoldDB" id="A0A928KT89"/>
<proteinExistence type="predicted"/>
<evidence type="ECO:0000313" key="2">
    <source>
        <dbReference type="Proteomes" id="UP000754750"/>
    </source>
</evidence>
<gene>
    <name evidence="1" type="ORF">E7512_11220</name>
</gene>
<dbReference type="InterPro" id="IPR015068">
    <property type="entry name" value="DUF1877"/>
</dbReference>
<dbReference type="Pfam" id="PF08974">
    <property type="entry name" value="DUF1877"/>
    <property type="match status" value="1"/>
</dbReference>
<name>A0A928KT89_9FIRM</name>
<dbReference type="RefSeq" id="WP_020072064.1">
    <property type="nucleotide sequence ID" value="NZ_JBKWRC010000001.1"/>
</dbReference>
<organism evidence="1 2">
    <name type="scientific">Faecalispora sporosphaeroides</name>
    <dbReference type="NCBI Taxonomy" id="1549"/>
    <lineage>
        <taxon>Bacteria</taxon>
        <taxon>Bacillati</taxon>
        <taxon>Bacillota</taxon>
        <taxon>Clostridia</taxon>
        <taxon>Eubacteriales</taxon>
        <taxon>Oscillospiraceae</taxon>
        <taxon>Faecalispora</taxon>
    </lineage>
</organism>
<accession>A0A928KT89</accession>
<reference evidence="1" key="1">
    <citation type="submission" date="2019-04" db="EMBL/GenBank/DDBJ databases">
        <title>Evolution of Biomass-Degrading Anaerobic Consortia Revealed by Metagenomics.</title>
        <authorList>
            <person name="Peng X."/>
        </authorList>
    </citation>
    <scope>NUCLEOTIDE SEQUENCE</scope>
    <source>
        <strain evidence="1">SIG551</strain>
    </source>
</reference>
<protein>
    <submittedName>
        <fullName evidence="1">DUF1877 family protein</fullName>
    </submittedName>
</protein>
<evidence type="ECO:0000313" key="1">
    <source>
        <dbReference type="EMBL" id="MBE6834125.1"/>
    </source>
</evidence>
<comment type="caution">
    <text evidence="1">The sequence shown here is derived from an EMBL/GenBank/DDBJ whole genome shotgun (WGS) entry which is preliminary data.</text>
</comment>
<dbReference type="Gene3D" id="3.40.1760.10">
    <property type="entry name" value="YfbM-like super family"/>
    <property type="match status" value="1"/>
</dbReference>
<dbReference type="EMBL" id="SVNY01000005">
    <property type="protein sequence ID" value="MBE6834125.1"/>
    <property type="molecule type" value="Genomic_DNA"/>
</dbReference>
<sequence length="167" mass="18693">MGMTVCYTQANSSLLNTLQVAGDPEEILEQLEALGEEAESCYLDKMWDGLHCFLTGASAGTPTENDPLSEAVLGKGHFFEDEESDYMAYLMPEDVKKSAKALDAVDLERRKAAFSPKDFQEKEIYPAIWLEDDRDSLLEELVENFNALKEFYRAADDSGKGILISIY</sequence>
<dbReference type="SUPFAM" id="SSF111069">
    <property type="entry name" value="Hypothetical protein yfbM"/>
    <property type="match status" value="1"/>
</dbReference>
<dbReference type="Proteomes" id="UP000754750">
    <property type="component" value="Unassembled WGS sequence"/>
</dbReference>
<dbReference type="InterPro" id="IPR035944">
    <property type="entry name" value="YfbM-like_sf"/>
</dbReference>